<protein>
    <recommendedName>
        <fullName evidence="3">F-box domain-containing protein</fullName>
    </recommendedName>
</protein>
<proteinExistence type="predicted"/>
<dbReference type="Gene3D" id="3.80.10.10">
    <property type="entry name" value="Ribonuclease Inhibitor"/>
    <property type="match status" value="1"/>
</dbReference>
<dbReference type="Proteomes" id="UP000076842">
    <property type="component" value="Unassembled WGS sequence"/>
</dbReference>
<reference evidence="1 2" key="1">
    <citation type="journal article" date="2016" name="Mol. Biol. Evol.">
        <title>Comparative Genomics of Early-Diverging Mushroom-Forming Fungi Provides Insights into the Origins of Lignocellulose Decay Capabilities.</title>
        <authorList>
            <person name="Nagy L.G."/>
            <person name="Riley R."/>
            <person name="Tritt A."/>
            <person name="Adam C."/>
            <person name="Daum C."/>
            <person name="Floudas D."/>
            <person name="Sun H."/>
            <person name="Yadav J.S."/>
            <person name="Pangilinan J."/>
            <person name="Larsson K.H."/>
            <person name="Matsuura K."/>
            <person name="Barry K."/>
            <person name="Labutti K."/>
            <person name="Kuo R."/>
            <person name="Ohm R.A."/>
            <person name="Bhattacharya S.S."/>
            <person name="Shirouzu T."/>
            <person name="Yoshinaga Y."/>
            <person name="Martin F.M."/>
            <person name="Grigoriev I.V."/>
            <person name="Hibbett D.S."/>
        </authorList>
    </citation>
    <scope>NUCLEOTIDE SEQUENCE [LARGE SCALE GENOMIC DNA]</scope>
    <source>
        <strain evidence="1 2">HHB12733</strain>
    </source>
</reference>
<evidence type="ECO:0008006" key="3">
    <source>
        <dbReference type="Google" id="ProtNLM"/>
    </source>
</evidence>
<name>A0A165INR9_9BASI</name>
<dbReference type="SUPFAM" id="SSF52047">
    <property type="entry name" value="RNI-like"/>
    <property type="match status" value="1"/>
</dbReference>
<dbReference type="InterPro" id="IPR032675">
    <property type="entry name" value="LRR_dom_sf"/>
</dbReference>
<dbReference type="OrthoDB" id="10352075at2759"/>
<evidence type="ECO:0000313" key="2">
    <source>
        <dbReference type="Proteomes" id="UP000076842"/>
    </source>
</evidence>
<keyword evidence="2" id="KW-1185">Reference proteome</keyword>
<dbReference type="AlphaFoldDB" id="A0A165INR9"/>
<evidence type="ECO:0000313" key="1">
    <source>
        <dbReference type="EMBL" id="KZT60807.1"/>
    </source>
</evidence>
<gene>
    <name evidence="1" type="ORF">CALCODRAFT_553506</name>
</gene>
<organism evidence="1 2">
    <name type="scientific">Calocera cornea HHB12733</name>
    <dbReference type="NCBI Taxonomy" id="1353952"/>
    <lineage>
        <taxon>Eukaryota</taxon>
        <taxon>Fungi</taxon>
        <taxon>Dikarya</taxon>
        <taxon>Basidiomycota</taxon>
        <taxon>Agaricomycotina</taxon>
        <taxon>Dacrymycetes</taxon>
        <taxon>Dacrymycetales</taxon>
        <taxon>Dacrymycetaceae</taxon>
        <taxon>Calocera</taxon>
    </lineage>
</organism>
<dbReference type="EMBL" id="KV423928">
    <property type="protein sequence ID" value="KZT60807.1"/>
    <property type="molecule type" value="Genomic_DNA"/>
</dbReference>
<sequence length="542" mass="61163">MSDNNGHVHRIWHVPESVRHILSYSKAKDLVSLACTAQVFRLPALAQVWNEVDDDGILALLQIVTDSDKVMQVRWSHFEDYARLVDRLALRSFTKRTRDKLNRVVAMRPRQDRPILPQLTSLHSHPTDPRDLLCILYFMHKDLVEFHLDLPMTSEQFDTLSGNDWQEPLEAVLFRVETELPHLKRLKLILPSTDLGLISKGFFSKFAELDTFIGNEEALADDGLLELARLQSLRKLAIAASVGSSTEPSVVDLRSTPGAPCFPILEDLELAQNIDVTLGILDTMKGPLRRFNCSVAQPMSFEEAHRLVKAIASFHQTLRRLDLSMEVVPVDSAAGKWQDLAELLDCHKLVYLGLVYHVSGRLFEFTDADLLSIASNLPELHELWVCWTPRPELKTDDEEVGGGLLDESAITLWGLARLLQQYPKLDRIHLTSINTADIHNSASAIEKVSRKIEISAQSMIISSPSNVAMFLEGWLPNCHLKLLEPGDDADWNVQASDNNQQLVLIMSLVELLRCHRHLVDTPMAFKDLDIPDCAKSIWTLLP</sequence>
<dbReference type="InParanoid" id="A0A165INR9"/>
<accession>A0A165INR9</accession>